<sequence>MLALSAAALAAALTACGQDSSSSPTPDSGQSENSSGLQQFTDAQELANTIVTKGSEKGTAKVTWEANSQPGMECQVDFNSGLMACTSEVQEVVITDNGTYIKSPELARIAGDPSKEWLRTGGENPMEQQYDELGSLTDLNEVVGSGTTIANSTEEQVDGQNTVRYELVTDVQQAAAEAESEAAKNSYQLLLDNGVTELKSTLWIGEDGLPVKAEAVNPAMNVMGREIPETTVTMTYSDWGAPVQITEPPADQVQEMNTPSMPN</sequence>
<reference evidence="3 4" key="1">
    <citation type="submission" date="2014-06" db="EMBL/GenBank/DDBJ databases">
        <title>Saccharopolyspora rectivirgula DSM-43113 Genome sequencing.</title>
        <authorList>
            <person name="Barrera C."/>
            <person name="Millon L."/>
            <person name="Rognon B."/>
            <person name="Zaugg C."/>
            <person name="Monod M."/>
        </authorList>
    </citation>
    <scope>NUCLEOTIDE SEQUENCE [LARGE SCALE GENOMIC DNA]</scope>
    <source>
        <strain evidence="3 4">DSM 43113</strain>
    </source>
</reference>
<keyword evidence="4" id="KW-1185">Reference proteome</keyword>
<evidence type="ECO:0000256" key="2">
    <source>
        <dbReference type="SAM" id="SignalP"/>
    </source>
</evidence>
<organism evidence="3 4">
    <name type="scientific">Saccharopolyspora rectivirgula</name>
    <dbReference type="NCBI Taxonomy" id="28042"/>
    <lineage>
        <taxon>Bacteria</taxon>
        <taxon>Bacillati</taxon>
        <taxon>Actinomycetota</taxon>
        <taxon>Actinomycetes</taxon>
        <taxon>Pseudonocardiales</taxon>
        <taxon>Pseudonocardiaceae</taxon>
        <taxon>Saccharopolyspora</taxon>
    </lineage>
</organism>
<dbReference type="Proteomes" id="UP000031419">
    <property type="component" value="Unassembled WGS sequence"/>
</dbReference>
<evidence type="ECO:0000313" key="3">
    <source>
        <dbReference type="EMBL" id="KEI43188.1"/>
    </source>
</evidence>
<proteinExistence type="predicted"/>
<dbReference type="eggNOG" id="ENOG50333DA">
    <property type="taxonomic scope" value="Bacteria"/>
</dbReference>
<dbReference type="EMBL" id="JNVU01000048">
    <property type="protein sequence ID" value="KEI43188.1"/>
    <property type="molecule type" value="Genomic_DNA"/>
</dbReference>
<protein>
    <recommendedName>
        <fullName evidence="5">Lipoprotein</fullName>
    </recommendedName>
</protein>
<comment type="caution">
    <text evidence="3">The sequence shown here is derived from an EMBL/GenBank/DDBJ whole genome shotgun (WGS) entry which is preliminary data.</text>
</comment>
<name>A0A073ATT4_9PSEU</name>
<evidence type="ECO:0000256" key="1">
    <source>
        <dbReference type="SAM" id="MobiDB-lite"/>
    </source>
</evidence>
<feature type="signal peptide" evidence="2">
    <location>
        <begin position="1"/>
        <end position="17"/>
    </location>
</feature>
<accession>A0A073ATT4</accession>
<keyword evidence="2" id="KW-0732">Signal</keyword>
<feature type="compositionally biased region" description="Low complexity" evidence="1">
    <location>
        <begin position="16"/>
        <end position="31"/>
    </location>
</feature>
<dbReference type="SUPFAM" id="SSF89392">
    <property type="entry name" value="Prokaryotic lipoproteins and lipoprotein localization factors"/>
    <property type="match status" value="1"/>
</dbReference>
<feature type="region of interest" description="Disordered" evidence="1">
    <location>
        <begin position="16"/>
        <end position="39"/>
    </location>
</feature>
<feature type="chain" id="PRO_5038617779" description="Lipoprotein" evidence="2">
    <location>
        <begin position="18"/>
        <end position="263"/>
    </location>
</feature>
<gene>
    <name evidence="3" type="ORF">GU90_18895</name>
</gene>
<dbReference type="AlphaFoldDB" id="A0A073ATT4"/>
<dbReference type="Gene3D" id="2.50.20.20">
    <property type="match status" value="1"/>
</dbReference>
<dbReference type="InterPro" id="IPR029046">
    <property type="entry name" value="LolA/LolB/LppX"/>
</dbReference>
<evidence type="ECO:0008006" key="5">
    <source>
        <dbReference type="Google" id="ProtNLM"/>
    </source>
</evidence>
<evidence type="ECO:0000313" key="4">
    <source>
        <dbReference type="Proteomes" id="UP000031419"/>
    </source>
</evidence>